<dbReference type="PROSITE" id="PS50850">
    <property type="entry name" value="MFS"/>
    <property type="match status" value="1"/>
</dbReference>
<dbReference type="Proteomes" id="UP000729913">
    <property type="component" value="Unassembled WGS sequence"/>
</dbReference>
<dbReference type="InterPro" id="IPR005828">
    <property type="entry name" value="MFS_sugar_transport-like"/>
</dbReference>
<keyword evidence="3 5" id="KW-1133">Transmembrane helix</keyword>
<dbReference type="InterPro" id="IPR020846">
    <property type="entry name" value="MFS_dom"/>
</dbReference>
<evidence type="ECO:0000313" key="8">
    <source>
        <dbReference type="Proteomes" id="UP000729913"/>
    </source>
</evidence>
<evidence type="ECO:0000256" key="1">
    <source>
        <dbReference type="ARBA" id="ARBA00004141"/>
    </source>
</evidence>
<accession>A0A8J5R8A3</accession>
<feature type="transmembrane region" description="Helical" evidence="5">
    <location>
        <begin position="234"/>
        <end position="258"/>
    </location>
</feature>
<evidence type="ECO:0000256" key="4">
    <source>
        <dbReference type="ARBA" id="ARBA00023136"/>
    </source>
</evidence>
<feature type="transmembrane region" description="Helical" evidence="5">
    <location>
        <begin position="265"/>
        <end position="287"/>
    </location>
</feature>
<feature type="transmembrane region" description="Helical" evidence="5">
    <location>
        <begin position="53"/>
        <end position="75"/>
    </location>
</feature>
<evidence type="ECO:0000256" key="3">
    <source>
        <dbReference type="ARBA" id="ARBA00022989"/>
    </source>
</evidence>
<feature type="transmembrane region" description="Helical" evidence="5">
    <location>
        <begin position="337"/>
        <end position="356"/>
    </location>
</feature>
<dbReference type="PANTHER" id="PTHR48021:SF46">
    <property type="entry name" value="MAJOR FACILITATOR SUPERFAMILY (MFS) PROFILE DOMAIN-CONTAINING PROTEIN"/>
    <property type="match status" value="1"/>
</dbReference>
<sequence length="422" mass="46218">MDVQETKQWPQYLAAITATLSMGIAGSHIGWTSPSLPYLKSESSHLPMSNDDSSWIASFFLLGSVPGNLLAAFIVDRIGRKLSLLLAGVPLTLGWLLIIFARNAYYLYASRFISGFGMGIVYVVCPMYIGEIADKKIRGALGTFIKLMVTFGELYSHAVGPFTGFHELSYAYQMTKAVLMDMKSRAGFRDLFMTEGNRKGLTICFGLQLILQFSGIAAIESYTQEIVAPSESGLAPGISVIILSVCQLVAGLGAAILVDKLGRRPLLMSTTLCAAVVLMVSSAFYILKIELGWPLTGLGWILDSSVILYEFIIALGLNPLPYMMLGELFPTKVKGVAVSMANIWGSMLAFFVAKMFQVVTDTCGMYASFAWFAASCVLGLVFIQWFVPETKGKSLGEIQDKLNCRKKVKTINQEIYIKTIDF</sequence>
<dbReference type="Pfam" id="PF00083">
    <property type="entry name" value="Sugar_tr"/>
    <property type="match status" value="2"/>
</dbReference>
<feature type="transmembrane region" description="Helical" evidence="5">
    <location>
        <begin position="107"/>
        <end position="129"/>
    </location>
</feature>
<dbReference type="InterPro" id="IPR050549">
    <property type="entry name" value="MFS_Trehalose_Transporter"/>
</dbReference>
<dbReference type="PROSITE" id="PS00217">
    <property type="entry name" value="SUGAR_TRANSPORT_2"/>
    <property type="match status" value="1"/>
</dbReference>
<gene>
    <name evidence="7" type="ORF">G9C98_008435</name>
</gene>
<dbReference type="InterPro" id="IPR005829">
    <property type="entry name" value="Sugar_transporter_CS"/>
</dbReference>
<dbReference type="PROSITE" id="PS00216">
    <property type="entry name" value="SUGAR_TRANSPORT_1"/>
    <property type="match status" value="2"/>
</dbReference>
<comment type="caution">
    <text evidence="7">The sequence shown here is derived from an EMBL/GenBank/DDBJ whole genome shotgun (WGS) entry which is preliminary data.</text>
</comment>
<feature type="transmembrane region" description="Helical" evidence="5">
    <location>
        <begin position="368"/>
        <end position="387"/>
    </location>
</feature>
<reference evidence="7" key="1">
    <citation type="submission" date="2020-03" db="EMBL/GenBank/DDBJ databases">
        <authorList>
            <person name="Chebbi M.A."/>
            <person name="Drezen J.M."/>
        </authorList>
    </citation>
    <scope>NUCLEOTIDE SEQUENCE</scope>
    <source>
        <tissue evidence="7">Whole body</tissue>
    </source>
</reference>
<dbReference type="PANTHER" id="PTHR48021">
    <property type="match status" value="1"/>
</dbReference>
<organism evidence="7 8">
    <name type="scientific">Cotesia typhae</name>
    <dbReference type="NCBI Taxonomy" id="2053667"/>
    <lineage>
        <taxon>Eukaryota</taxon>
        <taxon>Metazoa</taxon>
        <taxon>Ecdysozoa</taxon>
        <taxon>Arthropoda</taxon>
        <taxon>Hexapoda</taxon>
        <taxon>Insecta</taxon>
        <taxon>Pterygota</taxon>
        <taxon>Neoptera</taxon>
        <taxon>Endopterygota</taxon>
        <taxon>Hymenoptera</taxon>
        <taxon>Apocrita</taxon>
        <taxon>Ichneumonoidea</taxon>
        <taxon>Braconidae</taxon>
        <taxon>Microgastrinae</taxon>
        <taxon>Cotesia</taxon>
    </lineage>
</organism>
<feature type="domain" description="Major facilitator superfamily (MFS) profile" evidence="6">
    <location>
        <begin position="14"/>
        <end position="391"/>
    </location>
</feature>
<keyword evidence="2 5" id="KW-0812">Transmembrane</keyword>
<dbReference type="OrthoDB" id="6133115at2759"/>
<protein>
    <recommendedName>
        <fullName evidence="6">Major facilitator superfamily (MFS) profile domain-containing protein</fullName>
    </recommendedName>
</protein>
<evidence type="ECO:0000256" key="2">
    <source>
        <dbReference type="ARBA" id="ARBA00022692"/>
    </source>
</evidence>
<name>A0A8J5R8A3_9HYME</name>
<evidence type="ECO:0000313" key="7">
    <source>
        <dbReference type="EMBL" id="KAG8033954.1"/>
    </source>
</evidence>
<dbReference type="GO" id="GO:0016020">
    <property type="term" value="C:membrane"/>
    <property type="evidence" value="ECO:0007669"/>
    <property type="project" value="UniProtKB-SubCell"/>
</dbReference>
<dbReference type="GO" id="GO:0022857">
    <property type="term" value="F:transmembrane transporter activity"/>
    <property type="evidence" value="ECO:0007669"/>
    <property type="project" value="InterPro"/>
</dbReference>
<proteinExistence type="predicted"/>
<comment type="subcellular location">
    <subcellularLocation>
        <location evidence="1">Membrane</location>
        <topology evidence="1">Multi-pass membrane protein</topology>
    </subcellularLocation>
</comment>
<evidence type="ECO:0000256" key="5">
    <source>
        <dbReference type="SAM" id="Phobius"/>
    </source>
</evidence>
<reference evidence="7" key="2">
    <citation type="submission" date="2021-04" db="EMBL/GenBank/DDBJ databases">
        <title>Genome-wide patterns of bracovirus chromosomal integration into multiple host tissues during parasitism.</title>
        <authorList>
            <person name="Chebbi M.A.C."/>
        </authorList>
    </citation>
    <scope>NUCLEOTIDE SEQUENCE</scope>
    <source>
        <tissue evidence="7">Whole body</tissue>
    </source>
</reference>
<feature type="transmembrane region" description="Helical" evidence="5">
    <location>
        <begin position="201"/>
        <end position="222"/>
    </location>
</feature>
<dbReference type="EMBL" id="JAAOIC020000072">
    <property type="protein sequence ID" value="KAG8033954.1"/>
    <property type="molecule type" value="Genomic_DNA"/>
</dbReference>
<keyword evidence="4 5" id="KW-0472">Membrane</keyword>
<feature type="transmembrane region" description="Helical" evidence="5">
    <location>
        <begin position="12"/>
        <end position="33"/>
    </location>
</feature>
<dbReference type="AlphaFoldDB" id="A0A8J5R8A3"/>
<evidence type="ECO:0000259" key="6">
    <source>
        <dbReference type="PROSITE" id="PS50850"/>
    </source>
</evidence>
<feature type="transmembrane region" description="Helical" evidence="5">
    <location>
        <begin position="82"/>
        <end position="101"/>
    </location>
</feature>
<feature type="transmembrane region" description="Helical" evidence="5">
    <location>
        <begin position="307"/>
        <end position="325"/>
    </location>
</feature>
<keyword evidence="8" id="KW-1185">Reference proteome</keyword>